<proteinExistence type="predicted"/>
<gene>
    <name evidence="1" type="ORF">BpHYR1_031474</name>
</gene>
<reference evidence="1 2" key="1">
    <citation type="journal article" date="2018" name="Sci. Rep.">
        <title>Genomic signatures of local adaptation to the degree of environmental predictability in rotifers.</title>
        <authorList>
            <person name="Franch-Gras L."/>
            <person name="Hahn C."/>
            <person name="Garcia-Roger E.M."/>
            <person name="Carmona M.J."/>
            <person name="Serra M."/>
            <person name="Gomez A."/>
        </authorList>
    </citation>
    <scope>NUCLEOTIDE SEQUENCE [LARGE SCALE GENOMIC DNA]</scope>
    <source>
        <strain evidence="1">HYR1</strain>
    </source>
</reference>
<accession>A0A3M7PHN3</accession>
<protein>
    <submittedName>
        <fullName evidence="1">Uncharacterized protein</fullName>
    </submittedName>
</protein>
<dbReference type="Proteomes" id="UP000276133">
    <property type="component" value="Unassembled WGS sequence"/>
</dbReference>
<name>A0A3M7PHN3_BRAPC</name>
<organism evidence="1 2">
    <name type="scientific">Brachionus plicatilis</name>
    <name type="common">Marine rotifer</name>
    <name type="synonym">Brachionus muelleri</name>
    <dbReference type="NCBI Taxonomy" id="10195"/>
    <lineage>
        <taxon>Eukaryota</taxon>
        <taxon>Metazoa</taxon>
        <taxon>Spiralia</taxon>
        <taxon>Gnathifera</taxon>
        <taxon>Rotifera</taxon>
        <taxon>Eurotatoria</taxon>
        <taxon>Monogononta</taxon>
        <taxon>Pseudotrocha</taxon>
        <taxon>Ploima</taxon>
        <taxon>Brachionidae</taxon>
        <taxon>Brachionus</taxon>
    </lineage>
</organism>
<feature type="non-terminal residue" evidence="1">
    <location>
        <position position="1"/>
    </location>
</feature>
<evidence type="ECO:0000313" key="2">
    <source>
        <dbReference type="Proteomes" id="UP000276133"/>
    </source>
</evidence>
<dbReference type="AlphaFoldDB" id="A0A3M7PHN3"/>
<comment type="caution">
    <text evidence="1">The sequence shown here is derived from an EMBL/GenBank/DDBJ whole genome shotgun (WGS) entry which is preliminary data.</text>
</comment>
<keyword evidence="2" id="KW-1185">Reference proteome</keyword>
<sequence>ITRFELIIIPRSLLVVEYHIAALINIKVHHPVLGPSHQTVDVTFFSGRTLIIDHNILADLVALDIFACPISFEG</sequence>
<evidence type="ECO:0000313" key="1">
    <source>
        <dbReference type="EMBL" id="RMZ98636.1"/>
    </source>
</evidence>
<dbReference type="EMBL" id="REGN01010651">
    <property type="protein sequence ID" value="RMZ98636.1"/>
    <property type="molecule type" value="Genomic_DNA"/>
</dbReference>